<dbReference type="EC" id="2.3.2.27" evidence="2"/>
<dbReference type="GO" id="GO:0008270">
    <property type="term" value="F:zinc ion binding"/>
    <property type="evidence" value="ECO:0007669"/>
    <property type="project" value="UniProtKB-KW"/>
</dbReference>
<keyword evidence="4 7" id="KW-0863">Zinc-finger</keyword>
<dbReference type="Gramene" id="TKW21738">
    <property type="protein sequence ID" value="TKW21738"/>
    <property type="gene ID" value="SEVIR_4G140900v2"/>
</dbReference>
<feature type="compositionally biased region" description="Basic and acidic residues" evidence="8">
    <location>
        <begin position="63"/>
        <end position="80"/>
    </location>
</feature>
<proteinExistence type="inferred from homology"/>
<dbReference type="PANTHER" id="PTHR14155:SF518">
    <property type="entry name" value="RING-TYPE DOMAIN-CONTAINING PROTEIN"/>
    <property type="match status" value="1"/>
</dbReference>
<keyword evidence="9" id="KW-0812">Transmembrane</keyword>
<keyword evidence="3" id="KW-0479">Metal-binding</keyword>
<feature type="region of interest" description="Disordered" evidence="8">
    <location>
        <begin position="51"/>
        <end position="86"/>
    </location>
</feature>
<keyword evidence="9" id="KW-0472">Membrane</keyword>
<evidence type="ECO:0000256" key="8">
    <source>
        <dbReference type="SAM" id="MobiDB-lite"/>
    </source>
</evidence>
<evidence type="ECO:0000256" key="4">
    <source>
        <dbReference type="ARBA" id="ARBA00022771"/>
    </source>
</evidence>
<comment type="catalytic activity">
    <reaction evidence="1">
        <text>S-ubiquitinyl-[E2 ubiquitin-conjugating enzyme]-L-cysteine + [acceptor protein]-L-lysine = [E2 ubiquitin-conjugating enzyme]-L-cysteine + N(6)-ubiquitinyl-[acceptor protein]-L-lysine.</text>
        <dbReference type="EC" id="2.3.2.27"/>
    </reaction>
</comment>
<evidence type="ECO:0000256" key="9">
    <source>
        <dbReference type="SAM" id="Phobius"/>
    </source>
</evidence>
<dbReference type="PROSITE" id="PS50089">
    <property type="entry name" value="ZF_RING_2"/>
    <property type="match status" value="1"/>
</dbReference>
<protein>
    <recommendedName>
        <fullName evidence="2">RING-type E3 ubiquitin transferase</fullName>
        <ecNumber evidence="2">2.3.2.27</ecNumber>
    </recommendedName>
</protein>
<evidence type="ECO:0000256" key="5">
    <source>
        <dbReference type="ARBA" id="ARBA00022833"/>
    </source>
</evidence>
<dbReference type="AlphaFoldDB" id="A0A4U6UYH1"/>
<evidence type="ECO:0000256" key="7">
    <source>
        <dbReference type="PROSITE-ProRule" id="PRU00175"/>
    </source>
</evidence>
<dbReference type="GO" id="GO:0061630">
    <property type="term" value="F:ubiquitin protein ligase activity"/>
    <property type="evidence" value="ECO:0007669"/>
    <property type="project" value="UniProtKB-EC"/>
</dbReference>
<dbReference type="PANTHER" id="PTHR14155">
    <property type="entry name" value="RING FINGER DOMAIN-CONTAINING"/>
    <property type="match status" value="1"/>
</dbReference>
<comment type="similarity">
    <text evidence="6">Belongs to the RING-type zinc finger family. ATL subfamily.</text>
</comment>
<gene>
    <name evidence="11" type="ORF">SEVIR_4G140900v2</name>
</gene>
<evidence type="ECO:0000259" key="10">
    <source>
        <dbReference type="PROSITE" id="PS50089"/>
    </source>
</evidence>
<dbReference type="SMART" id="SM00184">
    <property type="entry name" value="RING"/>
    <property type="match status" value="1"/>
</dbReference>
<name>A0A4U6UYH1_SETVI</name>
<dbReference type="InterPro" id="IPR053238">
    <property type="entry name" value="RING-H2_zinc_finger"/>
</dbReference>
<evidence type="ECO:0000256" key="6">
    <source>
        <dbReference type="ARBA" id="ARBA00024209"/>
    </source>
</evidence>
<evidence type="ECO:0000256" key="3">
    <source>
        <dbReference type="ARBA" id="ARBA00022723"/>
    </source>
</evidence>
<dbReference type="Proteomes" id="UP000298652">
    <property type="component" value="Chromosome 4"/>
</dbReference>
<evidence type="ECO:0000313" key="11">
    <source>
        <dbReference type="EMBL" id="TKW21738.1"/>
    </source>
</evidence>
<dbReference type="CDD" id="cd16454">
    <property type="entry name" value="RING-H2_PA-TM-RING"/>
    <property type="match status" value="1"/>
</dbReference>
<dbReference type="InterPro" id="IPR013083">
    <property type="entry name" value="Znf_RING/FYVE/PHD"/>
</dbReference>
<organism evidence="11 12">
    <name type="scientific">Setaria viridis</name>
    <name type="common">Green bristlegrass</name>
    <name type="synonym">Setaria italica subsp. viridis</name>
    <dbReference type="NCBI Taxonomy" id="4556"/>
    <lineage>
        <taxon>Eukaryota</taxon>
        <taxon>Viridiplantae</taxon>
        <taxon>Streptophyta</taxon>
        <taxon>Embryophyta</taxon>
        <taxon>Tracheophyta</taxon>
        <taxon>Spermatophyta</taxon>
        <taxon>Magnoliopsida</taxon>
        <taxon>Liliopsida</taxon>
        <taxon>Poales</taxon>
        <taxon>Poaceae</taxon>
        <taxon>PACMAD clade</taxon>
        <taxon>Panicoideae</taxon>
        <taxon>Panicodae</taxon>
        <taxon>Paniceae</taxon>
        <taxon>Cenchrinae</taxon>
        <taxon>Setaria</taxon>
    </lineage>
</organism>
<dbReference type="InterPro" id="IPR001841">
    <property type="entry name" value="Znf_RING"/>
</dbReference>
<evidence type="ECO:0000256" key="2">
    <source>
        <dbReference type="ARBA" id="ARBA00012483"/>
    </source>
</evidence>
<feature type="transmembrane region" description="Helical" evidence="9">
    <location>
        <begin position="15"/>
        <end position="35"/>
    </location>
</feature>
<keyword evidence="9" id="KW-1133">Transmembrane helix</keyword>
<dbReference type="SUPFAM" id="SSF57850">
    <property type="entry name" value="RING/U-box"/>
    <property type="match status" value="1"/>
</dbReference>
<sequence length="187" mass="20193">MSNSPAFPSPQPSPLLTALGLGLAIVGGIVVTLAFKFMCKAIRAGTEPLDHTAASAAQHRRRPPQEHRDDDSEQLRDASLDRPPLPGLPPSLPAFAYNRPLQKKVADAGLTNTDRACITQHGEEAAACSVCLGAIEFGEMVWLLPVCLHLYHAECIDPWLRKHSTCPVCRSETNPAMVMDVSQLPPV</sequence>
<evidence type="ECO:0000256" key="1">
    <source>
        <dbReference type="ARBA" id="ARBA00000900"/>
    </source>
</evidence>
<keyword evidence="12" id="KW-1185">Reference proteome</keyword>
<evidence type="ECO:0000313" key="12">
    <source>
        <dbReference type="Proteomes" id="UP000298652"/>
    </source>
</evidence>
<accession>A0A4U6UYH1</accession>
<dbReference type="EMBL" id="CM016555">
    <property type="protein sequence ID" value="TKW21738.1"/>
    <property type="molecule type" value="Genomic_DNA"/>
</dbReference>
<keyword evidence="5" id="KW-0862">Zinc</keyword>
<feature type="domain" description="RING-type" evidence="10">
    <location>
        <begin position="128"/>
        <end position="170"/>
    </location>
</feature>
<dbReference type="Gene3D" id="3.30.40.10">
    <property type="entry name" value="Zinc/RING finger domain, C3HC4 (zinc finger)"/>
    <property type="match status" value="1"/>
</dbReference>
<reference evidence="11" key="1">
    <citation type="submission" date="2019-03" db="EMBL/GenBank/DDBJ databases">
        <title>WGS assembly of Setaria viridis.</title>
        <authorList>
            <person name="Huang P."/>
            <person name="Jenkins J."/>
            <person name="Grimwood J."/>
            <person name="Barry K."/>
            <person name="Healey A."/>
            <person name="Mamidi S."/>
            <person name="Sreedasyam A."/>
            <person name="Shu S."/>
            <person name="Feldman M."/>
            <person name="Wu J."/>
            <person name="Yu Y."/>
            <person name="Chen C."/>
            <person name="Johnson J."/>
            <person name="Rokhsar D."/>
            <person name="Baxter I."/>
            <person name="Schmutz J."/>
            <person name="Brutnell T."/>
            <person name="Kellogg E."/>
        </authorList>
    </citation>
    <scope>NUCLEOTIDE SEQUENCE [LARGE SCALE GENOMIC DNA]</scope>
</reference>
<dbReference type="Pfam" id="PF13639">
    <property type="entry name" value="zf-RING_2"/>
    <property type="match status" value="1"/>
</dbReference>